<dbReference type="GO" id="GO:0005975">
    <property type="term" value="P:carbohydrate metabolic process"/>
    <property type="evidence" value="ECO:0007669"/>
    <property type="project" value="InterPro"/>
</dbReference>
<dbReference type="RefSeq" id="XP_024943310.1">
    <property type="nucleotide sequence ID" value="XM_025087542.1"/>
</dbReference>
<dbReference type="AlphaFoldDB" id="A0AAJ7W3L4"/>
<dbReference type="InterPro" id="IPR017853">
    <property type="entry name" value="GH"/>
</dbReference>
<protein>
    <submittedName>
        <fullName evidence="3">Maltase 2-like</fullName>
    </submittedName>
</protein>
<keyword evidence="2" id="KW-1185">Reference proteome</keyword>
<dbReference type="Gene3D" id="3.20.20.80">
    <property type="entry name" value="Glycosidases"/>
    <property type="match status" value="1"/>
</dbReference>
<dbReference type="InterPro" id="IPR013780">
    <property type="entry name" value="Glyco_hydro_b"/>
</dbReference>
<proteinExistence type="predicted"/>
<dbReference type="SUPFAM" id="SSF51445">
    <property type="entry name" value="(Trans)glycosidases"/>
    <property type="match status" value="1"/>
</dbReference>
<evidence type="ECO:0000313" key="3">
    <source>
        <dbReference type="RefSeq" id="XP_024943310.1"/>
    </source>
</evidence>
<name>A0AAJ7W3L4_CEPCN</name>
<dbReference type="Proteomes" id="UP000694920">
    <property type="component" value="Unplaced"/>
</dbReference>
<evidence type="ECO:0000259" key="1">
    <source>
        <dbReference type="Pfam" id="PF00128"/>
    </source>
</evidence>
<sequence>ALPYIYEDTELRDEPLSGDPIPATDYWYLHHIYTKDLIENYELVQVWRDYFDEYNAKTNDGVERIIITEGFADVSLMCLYYNYGAHVPFNFLFIRNDSVAFNAETLSPAGIKNNIDQWLNCVPEGGTPNWVIGNHDRPRMATRFGSEKLDMLNFVLLLLPGVMTVYNGDEIGMTDTYLTWEETEDPQACTTDPGRYQPYSRDPARTPFQWDDSTSAGFSTNTTVYLKVNEKYRTLNLAAQKAADKSHYKNFQAVMKLRNTTVAKDGALKTLVIGEDVFAMSRELDGHDPLLVVINWSKSPVTVSLDDFSNFSEKLQVLASDVNNDLKVGDTVSRSSITLQGNAALIIT</sequence>
<dbReference type="PANTHER" id="PTHR10357:SF179">
    <property type="entry name" value="NEUTRAL AND BASIC AMINO ACID TRANSPORT PROTEIN RBAT"/>
    <property type="match status" value="1"/>
</dbReference>
<dbReference type="Gene3D" id="2.60.40.1180">
    <property type="entry name" value="Golgi alpha-mannosidase II"/>
    <property type="match status" value="1"/>
</dbReference>
<feature type="non-terminal residue" evidence="3">
    <location>
        <position position="1"/>
    </location>
</feature>
<organism evidence="2 3">
    <name type="scientific">Cephus cinctus</name>
    <name type="common">Wheat stem sawfly</name>
    <dbReference type="NCBI Taxonomy" id="211228"/>
    <lineage>
        <taxon>Eukaryota</taxon>
        <taxon>Metazoa</taxon>
        <taxon>Ecdysozoa</taxon>
        <taxon>Arthropoda</taxon>
        <taxon>Hexapoda</taxon>
        <taxon>Insecta</taxon>
        <taxon>Pterygota</taxon>
        <taxon>Neoptera</taxon>
        <taxon>Endopterygota</taxon>
        <taxon>Hymenoptera</taxon>
        <taxon>Cephoidea</taxon>
        <taxon>Cephidae</taxon>
        <taxon>Cephus</taxon>
    </lineage>
</organism>
<evidence type="ECO:0000313" key="2">
    <source>
        <dbReference type="Proteomes" id="UP000694920"/>
    </source>
</evidence>
<dbReference type="GeneID" id="107270112"/>
<dbReference type="Pfam" id="PF00128">
    <property type="entry name" value="Alpha-amylase"/>
    <property type="match status" value="1"/>
</dbReference>
<feature type="domain" description="Glycosyl hydrolase family 13 catalytic" evidence="1">
    <location>
        <begin position="25"/>
        <end position="260"/>
    </location>
</feature>
<dbReference type="KEGG" id="ccin:107270112"/>
<dbReference type="InterPro" id="IPR006047">
    <property type="entry name" value="GH13_cat_dom"/>
</dbReference>
<dbReference type="PANTHER" id="PTHR10357">
    <property type="entry name" value="ALPHA-AMYLASE FAMILY MEMBER"/>
    <property type="match status" value="1"/>
</dbReference>
<reference evidence="3" key="1">
    <citation type="submission" date="2025-08" db="UniProtKB">
        <authorList>
            <consortium name="RefSeq"/>
        </authorList>
    </citation>
    <scope>IDENTIFICATION</scope>
</reference>
<gene>
    <name evidence="3" type="primary">LOC107270112</name>
</gene>
<accession>A0AAJ7W3L4</accession>